<dbReference type="CDD" id="cd03886">
    <property type="entry name" value="M20_Acy1"/>
    <property type="match status" value="1"/>
</dbReference>
<dbReference type="NCBIfam" id="TIGR01891">
    <property type="entry name" value="amidohydrolases"/>
    <property type="match status" value="1"/>
</dbReference>
<dbReference type="InterPro" id="IPR017439">
    <property type="entry name" value="Amidohydrolase"/>
</dbReference>
<dbReference type="SUPFAM" id="SSF55031">
    <property type="entry name" value="Bacterial exopeptidase dimerisation domain"/>
    <property type="match status" value="1"/>
</dbReference>
<dbReference type="PIRSF" id="PIRSF005962">
    <property type="entry name" value="Pept_M20D_amidohydro"/>
    <property type="match status" value="1"/>
</dbReference>
<dbReference type="PANTHER" id="PTHR11014">
    <property type="entry name" value="PEPTIDASE M20 FAMILY MEMBER"/>
    <property type="match status" value="1"/>
</dbReference>
<keyword evidence="3" id="KW-1185">Reference proteome</keyword>
<evidence type="ECO:0000313" key="3">
    <source>
        <dbReference type="Proteomes" id="UP000326331"/>
    </source>
</evidence>
<dbReference type="Pfam" id="PF01546">
    <property type="entry name" value="Peptidase_M20"/>
    <property type="match status" value="1"/>
</dbReference>
<dbReference type="InterPro" id="IPR011650">
    <property type="entry name" value="Peptidase_M20_dimer"/>
</dbReference>
<accession>A0ABX6BZD9</accession>
<dbReference type="Pfam" id="PF07687">
    <property type="entry name" value="M20_dimer"/>
    <property type="match status" value="1"/>
</dbReference>
<feature type="domain" description="Peptidase M20 dimerisation" evidence="1">
    <location>
        <begin position="193"/>
        <end position="269"/>
    </location>
</feature>
<dbReference type="InterPro" id="IPR036264">
    <property type="entry name" value="Bact_exopeptidase_dim_dom"/>
</dbReference>
<evidence type="ECO:0000313" key="2">
    <source>
        <dbReference type="EMBL" id="QFG02287.1"/>
    </source>
</evidence>
<dbReference type="Gene3D" id="3.30.70.360">
    <property type="match status" value="1"/>
</dbReference>
<evidence type="ECO:0000259" key="1">
    <source>
        <dbReference type="Pfam" id="PF07687"/>
    </source>
</evidence>
<protein>
    <submittedName>
        <fullName evidence="2">Amidohydrolase</fullName>
    </submittedName>
</protein>
<dbReference type="RefSeq" id="WP_158066219.1">
    <property type="nucleotide sequence ID" value="NZ_CP042829.1"/>
</dbReference>
<proteinExistence type="predicted"/>
<sequence length="395" mass="42006">MATASLPPVRPAIRALADRLIADRRHLHQHPECSWQEHETQRYLLRRLEEIGLADVRPIARTGATALVEGGRPGPCVLWRADIDALPVPEKTGLPFASKNDGVMHACGHDAHMAIALALAAWAHAERRRLPGAIRFVFQPAEEASGGAAACIADGVLETPRVAVALGLHISADIPIGAINLAPGPFFAAPTAIRIEITGRGGHAAAPHQSVDAVVVAAHAVTALQTVVSRSLPPSEQAVLTIGKIQAGFRGNVIAESAVMTGTIRSYSTPVRDLMLRRTEEILAGVCAAFGASFTFSHETSCPPLVNDPTVTADVLELARGYFGPDRIIGVPTMGAEDMSVFLEARPGCYFWLGARNEAKGIAGRHHDPGFVIDEDALPIGVEFAARIIEHFLAR</sequence>
<organism evidence="2 3">
    <name type="scientific">Tepidiforma bonchosmolovskayae</name>
    <dbReference type="NCBI Taxonomy" id="2601677"/>
    <lineage>
        <taxon>Bacteria</taxon>
        <taxon>Bacillati</taxon>
        <taxon>Chloroflexota</taxon>
        <taxon>Tepidiformia</taxon>
        <taxon>Tepidiformales</taxon>
        <taxon>Tepidiformaceae</taxon>
        <taxon>Tepidiforma</taxon>
    </lineage>
</organism>
<reference evidence="2 3" key="2">
    <citation type="submission" date="2019-10" db="EMBL/GenBank/DDBJ databases">
        <title>Thermopilla bonchosmolovskayae gen. nov., sp. nov., a moderately thermophilic Chloroflexi bacterium from a Chukotka hot spring (Arctic, Russia), representing a novel classis Thermopillaia, which include previously uncultivated lineage OLB14.</title>
        <authorList>
            <person name="Kochetkova T.V."/>
            <person name="Zayulina K.S."/>
            <person name="Zhigarkov V.S."/>
            <person name="Minaev N.V."/>
            <person name="Novikov A."/>
            <person name="Toshchakov S.V."/>
            <person name="Elcheninov A.G."/>
            <person name="Kublanov I.V."/>
        </authorList>
    </citation>
    <scope>NUCLEOTIDE SEQUENCE [LARGE SCALE GENOMIC DNA]</scope>
    <source>
        <strain evidence="2 3">3753O</strain>
    </source>
</reference>
<name>A0ABX6BZD9_9CHLR</name>
<dbReference type="InterPro" id="IPR002933">
    <property type="entry name" value="Peptidase_M20"/>
</dbReference>
<reference evidence="2 3" key="1">
    <citation type="submission" date="2019-08" db="EMBL/GenBank/DDBJ databases">
        <authorList>
            <person name="Toschakov S.V."/>
        </authorList>
    </citation>
    <scope>NUCLEOTIDE SEQUENCE [LARGE SCALE GENOMIC DNA]</scope>
    <source>
        <strain evidence="2 3">3753O</strain>
    </source>
</reference>
<dbReference type="PANTHER" id="PTHR11014:SF63">
    <property type="entry name" value="METALLOPEPTIDASE, PUTATIVE (AFU_ORTHOLOGUE AFUA_6G09600)-RELATED"/>
    <property type="match status" value="1"/>
</dbReference>
<dbReference type="Proteomes" id="UP000326331">
    <property type="component" value="Chromosome"/>
</dbReference>
<dbReference type="EMBL" id="CP042829">
    <property type="protein sequence ID" value="QFG02287.1"/>
    <property type="molecule type" value="Genomic_DNA"/>
</dbReference>
<dbReference type="SUPFAM" id="SSF53187">
    <property type="entry name" value="Zn-dependent exopeptidases"/>
    <property type="match status" value="1"/>
</dbReference>
<dbReference type="Gene3D" id="3.40.630.10">
    <property type="entry name" value="Zn peptidases"/>
    <property type="match status" value="1"/>
</dbReference>
<gene>
    <name evidence="2" type="ORF">Tbon_02935</name>
</gene>